<dbReference type="SMART" id="SM00255">
    <property type="entry name" value="TIR"/>
    <property type="match status" value="1"/>
</dbReference>
<evidence type="ECO:0000313" key="3">
    <source>
        <dbReference type="EMBL" id="PRQ20968.1"/>
    </source>
</evidence>
<dbReference type="InterPro" id="IPR035897">
    <property type="entry name" value="Toll_tir_struct_dom_sf"/>
</dbReference>
<dbReference type="PANTHER" id="PTHR11017">
    <property type="entry name" value="LEUCINE-RICH REPEAT-CONTAINING PROTEIN"/>
    <property type="match status" value="1"/>
</dbReference>
<dbReference type="InterPro" id="IPR000157">
    <property type="entry name" value="TIR_dom"/>
</dbReference>
<dbReference type="GO" id="GO:0006952">
    <property type="term" value="P:defense response"/>
    <property type="evidence" value="ECO:0007669"/>
    <property type="project" value="InterPro"/>
</dbReference>
<name>A0A2P6PGF3_ROSCH</name>
<dbReference type="GO" id="GO:0007165">
    <property type="term" value="P:signal transduction"/>
    <property type="evidence" value="ECO:0007669"/>
    <property type="project" value="InterPro"/>
</dbReference>
<comment type="caution">
    <text evidence="3">The sequence shown here is derived from an EMBL/GenBank/DDBJ whole genome shotgun (WGS) entry which is preliminary data.</text>
</comment>
<dbReference type="InterPro" id="IPR044974">
    <property type="entry name" value="Disease_R_plants"/>
</dbReference>
<dbReference type="Gramene" id="PRQ20968">
    <property type="protein sequence ID" value="PRQ20968"/>
    <property type="gene ID" value="RchiOBHm_Chr7g0233951"/>
</dbReference>
<keyword evidence="3" id="KW-0378">Hydrolase</keyword>
<organism evidence="3 4">
    <name type="scientific">Rosa chinensis</name>
    <name type="common">China rose</name>
    <dbReference type="NCBI Taxonomy" id="74649"/>
    <lineage>
        <taxon>Eukaryota</taxon>
        <taxon>Viridiplantae</taxon>
        <taxon>Streptophyta</taxon>
        <taxon>Embryophyta</taxon>
        <taxon>Tracheophyta</taxon>
        <taxon>Spermatophyta</taxon>
        <taxon>Magnoliopsida</taxon>
        <taxon>eudicotyledons</taxon>
        <taxon>Gunneridae</taxon>
        <taxon>Pentapetalae</taxon>
        <taxon>rosids</taxon>
        <taxon>fabids</taxon>
        <taxon>Rosales</taxon>
        <taxon>Rosaceae</taxon>
        <taxon>Rosoideae</taxon>
        <taxon>Rosoideae incertae sedis</taxon>
        <taxon>Rosa</taxon>
    </lineage>
</organism>
<dbReference type="SUPFAM" id="SSF52540">
    <property type="entry name" value="P-loop containing nucleoside triphosphate hydrolases"/>
    <property type="match status" value="1"/>
</dbReference>
<protein>
    <submittedName>
        <fullName evidence="3">Putative TIR domain, P-loop containing nucleoside triphosphate hydrolase</fullName>
    </submittedName>
</protein>
<dbReference type="EMBL" id="PDCK01000045">
    <property type="protein sequence ID" value="PRQ20968.1"/>
    <property type="molecule type" value="Genomic_DNA"/>
</dbReference>
<dbReference type="InterPro" id="IPR002182">
    <property type="entry name" value="NB-ARC"/>
</dbReference>
<dbReference type="STRING" id="74649.A0A2P6PGF3"/>
<reference evidence="3 4" key="1">
    <citation type="journal article" date="2018" name="Nat. Genet.">
        <title>The Rosa genome provides new insights in the design of modern roses.</title>
        <authorList>
            <person name="Bendahmane M."/>
        </authorList>
    </citation>
    <scope>NUCLEOTIDE SEQUENCE [LARGE SCALE GENOMIC DNA]</scope>
    <source>
        <strain evidence="4">cv. Old Blush</strain>
    </source>
</reference>
<dbReference type="Proteomes" id="UP000238479">
    <property type="component" value="Chromosome 7"/>
</dbReference>
<dbReference type="GO" id="GO:0016787">
    <property type="term" value="F:hydrolase activity"/>
    <property type="evidence" value="ECO:0007669"/>
    <property type="project" value="UniProtKB-KW"/>
</dbReference>
<dbReference type="PROSITE" id="PS50104">
    <property type="entry name" value="TIR"/>
    <property type="match status" value="1"/>
</dbReference>
<sequence>MASSSSSSSSEKRWRYDVFLSFRGKDTRKTFTDNLHKALERAGVNAFMDDSELKKGENITAELEGAIRGSRISVIVFSENYGDSIWCLEELVQIMECKNTLGQLVFPIFYHVDPSHVRRQIGMFGPAFEKHEARYVGTDKVSRWRTALRGAANLSGFDIAGRYEGDFIHDIIGEICGRLNNTYLHVADYPVGIDSRVAYICNSLSVGLDDVRMVGIWGMGGIGKTSLAKAIYNKYIHSFESKFSCKC</sequence>
<dbReference type="InterPro" id="IPR027417">
    <property type="entry name" value="P-loop_NTPase"/>
</dbReference>
<evidence type="ECO:0000313" key="4">
    <source>
        <dbReference type="Proteomes" id="UP000238479"/>
    </source>
</evidence>
<dbReference type="PANTHER" id="PTHR11017:SF575">
    <property type="entry name" value="ADP-RIBOSYL CYCLASE_CYCLIC ADP-RIBOSE HYDROLASE"/>
    <property type="match status" value="1"/>
</dbReference>
<proteinExistence type="predicted"/>
<accession>A0A2P6PGF3</accession>
<evidence type="ECO:0000259" key="2">
    <source>
        <dbReference type="PROSITE" id="PS50104"/>
    </source>
</evidence>
<keyword evidence="4" id="KW-1185">Reference proteome</keyword>
<dbReference type="OMA" id="ALIMETH"/>
<keyword evidence="1" id="KW-0520">NAD</keyword>
<dbReference type="AlphaFoldDB" id="A0A2P6PGF3"/>
<gene>
    <name evidence="3" type="ORF">RchiOBHm_Chr7g0233951</name>
</gene>
<dbReference type="SUPFAM" id="SSF52200">
    <property type="entry name" value="Toll/Interleukin receptor TIR domain"/>
    <property type="match status" value="1"/>
</dbReference>
<dbReference type="Pfam" id="PF00931">
    <property type="entry name" value="NB-ARC"/>
    <property type="match status" value="1"/>
</dbReference>
<dbReference type="FunFam" id="3.40.50.10140:FF:000007">
    <property type="entry name" value="Disease resistance protein (TIR-NBS-LRR class)"/>
    <property type="match status" value="1"/>
</dbReference>
<dbReference type="Gene3D" id="3.40.50.10140">
    <property type="entry name" value="Toll/interleukin-1 receptor homology (TIR) domain"/>
    <property type="match status" value="1"/>
</dbReference>
<feature type="domain" description="TIR" evidence="2">
    <location>
        <begin position="14"/>
        <end position="179"/>
    </location>
</feature>
<evidence type="ECO:0000256" key="1">
    <source>
        <dbReference type="ARBA" id="ARBA00023027"/>
    </source>
</evidence>
<dbReference type="Pfam" id="PF01582">
    <property type="entry name" value="TIR"/>
    <property type="match status" value="1"/>
</dbReference>
<dbReference type="GO" id="GO:0043531">
    <property type="term" value="F:ADP binding"/>
    <property type="evidence" value="ECO:0007669"/>
    <property type="project" value="InterPro"/>
</dbReference>
<dbReference type="Gene3D" id="3.40.50.300">
    <property type="entry name" value="P-loop containing nucleotide triphosphate hydrolases"/>
    <property type="match status" value="1"/>
</dbReference>